<accession>A0ABN8Z463</accession>
<keyword evidence="1" id="KW-0812">Transmembrane</keyword>
<organism evidence="2 3">
    <name type="scientific">Rangifer tarandus platyrhynchus</name>
    <name type="common">Svalbard reindeer</name>
    <dbReference type="NCBI Taxonomy" id="3082113"/>
    <lineage>
        <taxon>Eukaryota</taxon>
        <taxon>Metazoa</taxon>
        <taxon>Chordata</taxon>
        <taxon>Craniata</taxon>
        <taxon>Vertebrata</taxon>
        <taxon>Euteleostomi</taxon>
        <taxon>Mammalia</taxon>
        <taxon>Eutheria</taxon>
        <taxon>Laurasiatheria</taxon>
        <taxon>Artiodactyla</taxon>
        <taxon>Ruminantia</taxon>
        <taxon>Pecora</taxon>
        <taxon>Cervidae</taxon>
        <taxon>Odocoileinae</taxon>
        <taxon>Rangifer</taxon>
    </lineage>
</organism>
<evidence type="ECO:0000256" key="1">
    <source>
        <dbReference type="SAM" id="Phobius"/>
    </source>
</evidence>
<gene>
    <name evidence="2" type="ORF">MRATA1EN1_LOCUS15656</name>
</gene>
<evidence type="ECO:0000313" key="3">
    <source>
        <dbReference type="Proteomes" id="UP001176941"/>
    </source>
</evidence>
<dbReference type="EMBL" id="OX459962">
    <property type="protein sequence ID" value="CAI9166694.1"/>
    <property type="molecule type" value="Genomic_DNA"/>
</dbReference>
<evidence type="ECO:0008006" key="4">
    <source>
        <dbReference type="Google" id="ProtNLM"/>
    </source>
</evidence>
<keyword evidence="1" id="KW-1133">Transmembrane helix</keyword>
<sequence>MLCCLVYFNGQHLNLCVCVIFFCLFVCFLFRKLGGESNLGPVHPGNRLVLVNNVLKMLLLVEIAVNVSPCSDLRVPSSSVPSVDMALDDIGSNCTLKAANRDTVWRQ</sequence>
<reference evidence="2" key="1">
    <citation type="submission" date="2023-04" db="EMBL/GenBank/DDBJ databases">
        <authorList>
            <consortium name="ELIXIR-Norway"/>
        </authorList>
    </citation>
    <scope>NUCLEOTIDE SEQUENCE [LARGE SCALE GENOMIC DNA]</scope>
</reference>
<proteinExistence type="predicted"/>
<name>A0ABN8Z463_RANTA</name>
<protein>
    <recommendedName>
        <fullName evidence="4">Secreted protein</fullName>
    </recommendedName>
</protein>
<keyword evidence="3" id="KW-1185">Reference proteome</keyword>
<evidence type="ECO:0000313" key="2">
    <source>
        <dbReference type="EMBL" id="CAI9166694.1"/>
    </source>
</evidence>
<dbReference type="Proteomes" id="UP001176941">
    <property type="component" value="Chromosome 26"/>
</dbReference>
<keyword evidence="1" id="KW-0472">Membrane</keyword>
<feature type="transmembrane region" description="Helical" evidence="1">
    <location>
        <begin position="12"/>
        <end position="30"/>
    </location>
</feature>